<organism evidence="2 3">
    <name type="scientific">Actinoplanes missouriensis (strain ATCC 14538 / DSM 43046 / CBS 188.64 / JCM 3121 / NBRC 102363 / NCIMB 12654 / NRRL B-3342 / UNCC 431)</name>
    <dbReference type="NCBI Taxonomy" id="512565"/>
    <lineage>
        <taxon>Bacteria</taxon>
        <taxon>Bacillati</taxon>
        <taxon>Actinomycetota</taxon>
        <taxon>Actinomycetes</taxon>
        <taxon>Micromonosporales</taxon>
        <taxon>Micromonosporaceae</taxon>
        <taxon>Actinoplanes</taxon>
    </lineage>
</organism>
<dbReference type="Pfam" id="PF11716">
    <property type="entry name" value="MDMPI_N"/>
    <property type="match status" value="1"/>
</dbReference>
<dbReference type="RefSeq" id="WP_014444212.1">
    <property type="nucleotide sequence ID" value="NC_017093.1"/>
</dbReference>
<reference evidence="2 3" key="1">
    <citation type="submission" date="2012-02" db="EMBL/GenBank/DDBJ databases">
        <title>Complete genome sequence of Actinoplanes missouriensis 431 (= NBRC 102363).</title>
        <authorList>
            <person name="Ohnishi Y."/>
            <person name="Ishikawa J."/>
            <person name="Sekine M."/>
            <person name="Hosoyama A."/>
            <person name="Harada T."/>
            <person name="Narita H."/>
            <person name="Hata T."/>
            <person name="Konno Y."/>
            <person name="Tutikane K."/>
            <person name="Fujita N."/>
            <person name="Horinouchi S."/>
            <person name="Hayakawa M."/>
        </authorList>
    </citation>
    <scope>NUCLEOTIDE SEQUENCE [LARGE SCALE GENOMIC DNA]</scope>
    <source>
        <strain evidence="3">ATCC 14538 / DSM 43046 / CBS 188.64 / JCM 3121 / NBRC 102363 / NCIMB 12654 / NRRL B-3342 / UNCC 431</strain>
    </source>
</reference>
<feature type="domain" description="Mycothiol-dependent maleylpyruvate isomerase metal-binding" evidence="1">
    <location>
        <begin position="19"/>
        <end position="126"/>
    </location>
</feature>
<dbReference type="KEGG" id="ams:AMIS_40980"/>
<dbReference type="STRING" id="512565.AMIS_40980"/>
<dbReference type="SUPFAM" id="SSF109854">
    <property type="entry name" value="DinB/YfiT-like putative metalloenzymes"/>
    <property type="match status" value="1"/>
</dbReference>
<evidence type="ECO:0000259" key="1">
    <source>
        <dbReference type="Pfam" id="PF11716"/>
    </source>
</evidence>
<accession>I0H8I1</accession>
<dbReference type="EMBL" id="AP012319">
    <property type="protein sequence ID" value="BAL89318.1"/>
    <property type="molecule type" value="Genomic_DNA"/>
</dbReference>
<dbReference type="AlphaFoldDB" id="I0H8I1"/>
<dbReference type="HOGENOM" id="CLU_051661_2_0_11"/>
<gene>
    <name evidence="2" type="ordered locus">AMIS_40980</name>
</gene>
<dbReference type="PATRIC" id="fig|512565.3.peg.4083"/>
<dbReference type="OrthoDB" id="5185819at2"/>
<dbReference type="InterPro" id="IPR034660">
    <property type="entry name" value="DinB/YfiT-like"/>
</dbReference>
<evidence type="ECO:0000313" key="2">
    <source>
        <dbReference type="EMBL" id="BAL89318.1"/>
    </source>
</evidence>
<dbReference type="eggNOG" id="ENOG5032B92">
    <property type="taxonomic scope" value="Bacteria"/>
</dbReference>
<dbReference type="Proteomes" id="UP000007882">
    <property type="component" value="Chromosome"/>
</dbReference>
<dbReference type="NCBIfam" id="TIGR03086">
    <property type="entry name" value="TIGR03086 family metal-binding protein"/>
    <property type="match status" value="1"/>
</dbReference>
<name>I0H8I1_ACTM4</name>
<sequence>MSTQISDLLDMAAPAVSPVVHGVRDEQLPAATPCADFTVHALLGHLLQVTTNFQALARHADADWSPGPDRVTGDWRDGFDRDLAALREAWSVPEAVEGVSAGMGLPQRTVGLMLVVDLVVHGWDLAAATGQSLRVPGPLLTVTGEFLEQMADKGRAMGAFGPAVTPPDDADEWERMLAMTGRDPRWSGAA</sequence>
<protein>
    <recommendedName>
        <fullName evidence="1">Mycothiol-dependent maleylpyruvate isomerase metal-binding domain-containing protein</fullName>
    </recommendedName>
</protein>
<proteinExistence type="predicted"/>
<dbReference type="InterPro" id="IPR024344">
    <property type="entry name" value="MDMPI_metal-binding"/>
</dbReference>
<dbReference type="InterPro" id="IPR017520">
    <property type="entry name" value="CHP03086"/>
</dbReference>
<dbReference type="Gene3D" id="1.20.120.450">
    <property type="entry name" value="dinb family like domain"/>
    <property type="match status" value="1"/>
</dbReference>
<keyword evidence="3" id="KW-1185">Reference proteome</keyword>
<dbReference type="NCBIfam" id="TIGR03083">
    <property type="entry name" value="maleylpyruvate isomerase family mycothiol-dependent enzyme"/>
    <property type="match status" value="1"/>
</dbReference>
<evidence type="ECO:0000313" key="3">
    <source>
        <dbReference type="Proteomes" id="UP000007882"/>
    </source>
</evidence>
<dbReference type="InterPro" id="IPR017517">
    <property type="entry name" value="Maleyloyr_isom"/>
</dbReference>
<dbReference type="GO" id="GO:0046872">
    <property type="term" value="F:metal ion binding"/>
    <property type="evidence" value="ECO:0007669"/>
    <property type="project" value="InterPro"/>
</dbReference>